<feature type="transmembrane region" description="Helical" evidence="1">
    <location>
        <begin position="308"/>
        <end position="327"/>
    </location>
</feature>
<dbReference type="Proteomes" id="UP001202243">
    <property type="component" value="Unassembled WGS sequence"/>
</dbReference>
<reference evidence="2 3" key="1">
    <citation type="submission" date="2022-06" db="EMBL/GenBank/DDBJ databases">
        <title>Janthinobacterium kumbetensis sp. nov., isolated from spring water in Turkey.</title>
        <authorList>
            <person name="Inan Bektas K."/>
            <person name="Belduz A.A."/>
            <person name="Canakci S."/>
            <person name="Nalcaoglu A."/>
            <person name="Ceylan E."/>
            <person name="Kati H."/>
        </authorList>
    </citation>
    <scope>NUCLEOTIDE SEQUENCE [LARGE SCALE GENOMIC DNA]</scope>
    <source>
        <strain evidence="2 3">GK</strain>
    </source>
</reference>
<dbReference type="PANTHER" id="PTHR37422:SF13">
    <property type="entry name" value="LIPOPOLYSACCHARIDE BIOSYNTHESIS PROTEIN PA4999-RELATED"/>
    <property type="match status" value="1"/>
</dbReference>
<dbReference type="PANTHER" id="PTHR37422">
    <property type="entry name" value="TEICHURONIC ACID BIOSYNTHESIS PROTEIN TUAE"/>
    <property type="match status" value="1"/>
</dbReference>
<keyword evidence="1" id="KW-0812">Transmembrane</keyword>
<keyword evidence="1" id="KW-0472">Membrane</keyword>
<feature type="transmembrane region" description="Helical" evidence="1">
    <location>
        <begin position="72"/>
        <end position="90"/>
    </location>
</feature>
<keyword evidence="1" id="KW-1133">Transmembrane helix</keyword>
<evidence type="ECO:0008006" key="4">
    <source>
        <dbReference type="Google" id="ProtNLM"/>
    </source>
</evidence>
<keyword evidence="3" id="KW-1185">Reference proteome</keyword>
<comment type="caution">
    <text evidence="2">The sequence shown here is derived from an EMBL/GenBank/DDBJ whole genome shotgun (WGS) entry which is preliminary data.</text>
</comment>
<sequence>MKNYFLLEKNNQMGLMQGLFIAAAFTSSFDIFLIINLGLNFRISQIFLLFPIFIVMASMLEKKFTVPLGLKWLCLWAVFILLFIPNGSFPERSIGYFAWLIINIATIFACVQIFSSKEKVRLLMRWYIYSFVAIALYGVLQFISPLIGLGSFLLVQQWWIPGVLARINGFSYEPSFYATYLLMGWVVCAYFMEVKNTLFSRRVLKFCFLTITLSIVLSSSRMGLLMIILWYLQHPVRFFVKLACGKVDRKLAKIVLFMSALLICLVSAIVYVIGIDNIAFLFQGVGLFGGSSHSVNDRENGLRDTLTLFINNPIIGTSLGGIAPGIAKLHGVTSLDFETVKLYEGNAVFAEVLAASGFFGFIPFMIYIFMIVVEPMRLARKLPPEQAQILTGLGLALLFEFLILQFNQNILRQYLWIHISVMAAVYAVFKRQNLSVIILDNQNSLKV</sequence>
<feature type="transmembrane region" description="Helical" evidence="1">
    <location>
        <begin position="413"/>
        <end position="429"/>
    </location>
</feature>
<evidence type="ECO:0000256" key="1">
    <source>
        <dbReference type="SAM" id="Phobius"/>
    </source>
</evidence>
<gene>
    <name evidence="2" type="ORF">NCG91_13630</name>
</gene>
<accession>A0ABT0WUL6</accession>
<proteinExistence type="predicted"/>
<feature type="transmembrane region" description="Helical" evidence="1">
    <location>
        <begin position="12"/>
        <end position="35"/>
    </location>
</feature>
<dbReference type="RefSeq" id="WP_251350073.1">
    <property type="nucleotide sequence ID" value="NZ_JAMQGR010000004.1"/>
</dbReference>
<feature type="transmembrane region" description="Helical" evidence="1">
    <location>
        <begin position="389"/>
        <end position="407"/>
    </location>
</feature>
<protein>
    <recommendedName>
        <fullName evidence="4">O-antigen ligase domain-containing protein</fullName>
    </recommendedName>
</protein>
<feature type="transmembrane region" description="Helical" evidence="1">
    <location>
        <begin position="96"/>
        <end position="114"/>
    </location>
</feature>
<feature type="transmembrane region" description="Helical" evidence="1">
    <location>
        <begin position="41"/>
        <end position="60"/>
    </location>
</feature>
<organism evidence="2 3">
    <name type="scientific">Janthinobacterium kumbetense</name>
    <dbReference type="NCBI Taxonomy" id="2950280"/>
    <lineage>
        <taxon>Bacteria</taxon>
        <taxon>Pseudomonadati</taxon>
        <taxon>Pseudomonadota</taxon>
        <taxon>Betaproteobacteria</taxon>
        <taxon>Burkholderiales</taxon>
        <taxon>Oxalobacteraceae</taxon>
        <taxon>Janthinobacterium</taxon>
    </lineage>
</organism>
<evidence type="ECO:0000313" key="3">
    <source>
        <dbReference type="Proteomes" id="UP001202243"/>
    </source>
</evidence>
<feature type="transmembrane region" description="Helical" evidence="1">
    <location>
        <begin position="206"/>
        <end position="231"/>
    </location>
</feature>
<dbReference type="EMBL" id="JAMQGR010000004">
    <property type="protein sequence ID" value="MCM2566641.1"/>
    <property type="molecule type" value="Genomic_DNA"/>
</dbReference>
<evidence type="ECO:0000313" key="2">
    <source>
        <dbReference type="EMBL" id="MCM2566641.1"/>
    </source>
</evidence>
<feature type="transmembrane region" description="Helical" evidence="1">
    <location>
        <begin position="126"/>
        <end position="155"/>
    </location>
</feature>
<dbReference type="InterPro" id="IPR051533">
    <property type="entry name" value="WaaL-like"/>
</dbReference>
<feature type="transmembrane region" description="Helical" evidence="1">
    <location>
        <begin position="251"/>
        <end position="273"/>
    </location>
</feature>
<feature type="transmembrane region" description="Helical" evidence="1">
    <location>
        <begin position="175"/>
        <end position="194"/>
    </location>
</feature>
<name>A0ABT0WUL6_9BURK</name>
<feature type="transmembrane region" description="Helical" evidence="1">
    <location>
        <begin position="347"/>
        <end position="369"/>
    </location>
</feature>